<feature type="domain" description="Glycoside hydrolase family 20 catalytic" evidence="8">
    <location>
        <begin position="135"/>
        <end position="478"/>
    </location>
</feature>
<feature type="region of interest" description="Disordered" evidence="7">
    <location>
        <begin position="553"/>
        <end position="574"/>
    </location>
</feature>
<organism evidence="10 11">
    <name type="scientific">Microbacterium saperdae</name>
    <dbReference type="NCBI Taxonomy" id="69368"/>
    <lineage>
        <taxon>Bacteria</taxon>
        <taxon>Bacillati</taxon>
        <taxon>Actinomycetota</taxon>
        <taxon>Actinomycetes</taxon>
        <taxon>Micrococcales</taxon>
        <taxon>Microbacteriaceae</taxon>
        <taxon>Microbacterium</taxon>
    </lineage>
</organism>
<keyword evidence="5" id="KW-0326">Glycosidase</keyword>
<accession>A0A543BIS5</accession>
<dbReference type="InterPro" id="IPR029018">
    <property type="entry name" value="Hex-like_dom2"/>
</dbReference>
<dbReference type="Gene3D" id="3.20.20.80">
    <property type="entry name" value="Glycosidases"/>
    <property type="match status" value="1"/>
</dbReference>
<dbReference type="Pfam" id="PF02838">
    <property type="entry name" value="Glyco_hydro_20b"/>
    <property type="match status" value="1"/>
</dbReference>
<evidence type="ECO:0000259" key="9">
    <source>
        <dbReference type="Pfam" id="PF02838"/>
    </source>
</evidence>
<evidence type="ECO:0000256" key="1">
    <source>
        <dbReference type="ARBA" id="ARBA00001231"/>
    </source>
</evidence>
<dbReference type="Gene3D" id="3.30.379.10">
    <property type="entry name" value="Chitobiase/beta-hexosaminidase domain 2-like"/>
    <property type="match status" value="1"/>
</dbReference>
<dbReference type="Proteomes" id="UP000317209">
    <property type="component" value="Unassembled WGS sequence"/>
</dbReference>
<dbReference type="InterPro" id="IPR017853">
    <property type="entry name" value="GH"/>
</dbReference>
<feature type="domain" description="Beta-hexosaminidase bacterial type N-terminal" evidence="9">
    <location>
        <begin position="7"/>
        <end position="131"/>
    </location>
</feature>
<reference evidence="10 11" key="1">
    <citation type="submission" date="2019-06" db="EMBL/GenBank/DDBJ databases">
        <title>Sequencing the genomes of 1000 actinobacteria strains.</title>
        <authorList>
            <person name="Klenk H.-P."/>
        </authorList>
    </citation>
    <scope>NUCLEOTIDE SEQUENCE [LARGE SCALE GENOMIC DNA]</scope>
    <source>
        <strain evidence="10 11">DSM 20169</strain>
    </source>
</reference>
<evidence type="ECO:0000313" key="10">
    <source>
        <dbReference type="EMBL" id="TQL84752.1"/>
    </source>
</evidence>
<name>A0A543BIS5_9MICO</name>
<dbReference type="AlphaFoldDB" id="A0A543BIS5"/>
<dbReference type="PANTHER" id="PTHR22600:SF57">
    <property type="entry name" value="BETA-N-ACETYLHEXOSAMINIDASE"/>
    <property type="match status" value="1"/>
</dbReference>
<evidence type="ECO:0000256" key="4">
    <source>
        <dbReference type="ARBA" id="ARBA00022801"/>
    </source>
</evidence>
<evidence type="ECO:0000256" key="6">
    <source>
        <dbReference type="PIRSR" id="PIRSR625705-1"/>
    </source>
</evidence>
<dbReference type="InterPro" id="IPR025705">
    <property type="entry name" value="Beta_hexosaminidase_sua/sub"/>
</dbReference>
<sequence>MTGKMSGLVPIPLVEELQEGELVLDSGVSVTADAAMRAEAEWLAVVLRESTGWTVPLVDSQDALVRFEADEDRGSESYRLEITQEGIIIAAGGPAGALYAAQSLRQLLGPTAYRRARVGALDPLPLGVIEDEPRFRWRGLMLDVARHFMPKNSVFRVIDAMALHKLNTLHLHLTDDQGWRVEIQRYPRLTEVGSWRTQSHMGAVEQAVFDTAPHGGFYTQDDIREIVAYAGRLHITVVPEIDVPGHVQALLAAYPEHSVHGEQLPVRVRSGLNDNVLRADEDTVRMVCEVFDEVMELFPGRWIGIGGDEVPRVQWERDPHSQSRANELGLPDASSLYGWLLQQFAAHISSAGRVPVAWDEILEIDVPDDVLVMSWRGYDGGVEALWQGRDVVMSPNTVLYFDTFQSDGPDEPLPIGDLISLPQVYAFEVLPPGTPPELEEHVLGAQANVWTELLETQRRVDFNMFPRVCALAEALWSPREKRDYDDFEARLRRSHLPRLAALGIEYRPLDGPHPWQSRPGFANWVGDLSEDRPHQAYPEEWPDAVEQTHPGAAVIPSDPRFTTPSEFALTAEES</sequence>
<evidence type="ECO:0000256" key="5">
    <source>
        <dbReference type="ARBA" id="ARBA00023295"/>
    </source>
</evidence>
<dbReference type="EC" id="3.2.1.52" evidence="3"/>
<dbReference type="SUPFAM" id="SSF51445">
    <property type="entry name" value="(Trans)glycosidases"/>
    <property type="match status" value="1"/>
</dbReference>
<feature type="active site" description="Proton donor" evidence="6">
    <location>
        <position position="309"/>
    </location>
</feature>
<dbReference type="SUPFAM" id="SSF55545">
    <property type="entry name" value="beta-N-acetylhexosaminidase-like domain"/>
    <property type="match status" value="1"/>
</dbReference>
<dbReference type="PRINTS" id="PR00738">
    <property type="entry name" value="GLHYDRLASE20"/>
</dbReference>
<proteinExistence type="inferred from homology"/>
<protein>
    <recommendedName>
        <fullName evidence="3">beta-N-acetylhexosaminidase</fullName>
        <ecNumber evidence="3">3.2.1.52</ecNumber>
    </recommendedName>
</protein>
<gene>
    <name evidence="10" type="ORF">FB560_0344</name>
</gene>
<dbReference type="CDD" id="cd06563">
    <property type="entry name" value="GH20_chitobiase-like"/>
    <property type="match status" value="1"/>
</dbReference>
<comment type="caution">
    <text evidence="10">The sequence shown here is derived from an EMBL/GenBank/DDBJ whole genome shotgun (WGS) entry which is preliminary data.</text>
</comment>
<keyword evidence="4" id="KW-0378">Hydrolase</keyword>
<dbReference type="GO" id="GO:0004563">
    <property type="term" value="F:beta-N-acetylhexosaminidase activity"/>
    <property type="evidence" value="ECO:0007669"/>
    <property type="project" value="UniProtKB-EC"/>
</dbReference>
<evidence type="ECO:0000256" key="7">
    <source>
        <dbReference type="SAM" id="MobiDB-lite"/>
    </source>
</evidence>
<dbReference type="PANTHER" id="PTHR22600">
    <property type="entry name" value="BETA-HEXOSAMINIDASE"/>
    <property type="match status" value="1"/>
</dbReference>
<evidence type="ECO:0000313" key="11">
    <source>
        <dbReference type="Proteomes" id="UP000317209"/>
    </source>
</evidence>
<dbReference type="GO" id="GO:0005975">
    <property type="term" value="P:carbohydrate metabolic process"/>
    <property type="evidence" value="ECO:0007669"/>
    <property type="project" value="InterPro"/>
</dbReference>
<dbReference type="GO" id="GO:0016020">
    <property type="term" value="C:membrane"/>
    <property type="evidence" value="ECO:0007669"/>
    <property type="project" value="TreeGrafter"/>
</dbReference>
<dbReference type="GO" id="GO:0030203">
    <property type="term" value="P:glycosaminoglycan metabolic process"/>
    <property type="evidence" value="ECO:0007669"/>
    <property type="project" value="TreeGrafter"/>
</dbReference>
<evidence type="ECO:0000259" key="8">
    <source>
        <dbReference type="Pfam" id="PF00728"/>
    </source>
</evidence>
<evidence type="ECO:0000256" key="3">
    <source>
        <dbReference type="ARBA" id="ARBA00012663"/>
    </source>
</evidence>
<dbReference type="Pfam" id="PF00728">
    <property type="entry name" value="Glyco_hydro_20"/>
    <property type="match status" value="1"/>
</dbReference>
<comment type="similarity">
    <text evidence="2">Belongs to the glycosyl hydrolase 20 family.</text>
</comment>
<dbReference type="InterPro" id="IPR015883">
    <property type="entry name" value="Glyco_hydro_20_cat"/>
</dbReference>
<comment type="catalytic activity">
    <reaction evidence="1">
        <text>Hydrolysis of terminal non-reducing N-acetyl-D-hexosamine residues in N-acetyl-beta-D-hexosaminides.</text>
        <dbReference type="EC" id="3.2.1.52"/>
    </reaction>
</comment>
<evidence type="ECO:0000256" key="2">
    <source>
        <dbReference type="ARBA" id="ARBA00006285"/>
    </source>
</evidence>
<keyword evidence="11" id="KW-1185">Reference proteome</keyword>
<dbReference type="InterPro" id="IPR015882">
    <property type="entry name" value="HEX_bac_N"/>
</dbReference>
<dbReference type="EMBL" id="VFOX01000001">
    <property type="protein sequence ID" value="TQL84752.1"/>
    <property type="molecule type" value="Genomic_DNA"/>
</dbReference>
<dbReference type="RefSeq" id="WP_229673426.1">
    <property type="nucleotide sequence ID" value="NZ_VFOX01000001.1"/>
</dbReference>